<keyword evidence="3" id="KW-1185">Reference proteome</keyword>
<accession>A0A3D9JQ84</accession>
<dbReference type="InterPro" id="IPR046076">
    <property type="entry name" value="DUF6094"/>
</dbReference>
<evidence type="ECO:0000259" key="1">
    <source>
        <dbReference type="Pfam" id="PF19587"/>
    </source>
</evidence>
<evidence type="ECO:0000313" key="3">
    <source>
        <dbReference type="Proteomes" id="UP000256977"/>
    </source>
</evidence>
<dbReference type="Proteomes" id="UP000256977">
    <property type="component" value="Unassembled WGS sequence"/>
</dbReference>
<dbReference type="AlphaFoldDB" id="A0A3D9JQ84"/>
<organism evidence="2 3">
    <name type="scientific">Cohnella phaseoli</name>
    <dbReference type="NCBI Taxonomy" id="456490"/>
    <lineage>
        <taxon>Bacteria</taxon>
        <taxon>Bacillati</taxon>
        <taxon>Bacillota</taxon>
        <taxon>Bacilli</taxon>
        <taxon>Bacillales</taxon>
        <taxon>Paenibacillaceae</taxon>
        <taxon>Cohnella</taxon>
    </lineage>
</organism>
<evidence type="ECO:0000313" key="2">
    <source>
        <dbReference type="EMBL" id="RED76155.1"/>
    </source>
</evidence>
<dbReference type="Gene3D" id="3.40.50.150">
    <property type="entry name" value="Vaccinia Virus protein VP39"/>
    <property type="match status" value="1"/>
</dbReference>
<dbReference type="RefSeq" id="WP_116061954.1">
    <property type="nucleotide sequence ID" value="NZ_QRDZ01000013.1"/>
</dbReference>
<dbReference type="OrthoDB" id="1843260at2"/>
<sequence>MARLGSESKAGFYATPPYELELLLQRILPEEGNKNGDCLSYFLYDPCCGEGEALLMIAQALQGPNRSVITYGSEIEAGRAEEASRVLDHVIHDGYQRVRAEAKFSLLWLNPPYQTNVDGERAELSFLRALTDFKKGVLQKGGLLLFCIPQYVLTDTAGLLSGRFRDISVYRFTDEHYDNFKQVIVVARYERAPRGEQTRMYRALQTLGNGDRTLLPTLEEVAPFIVPSALSTEPPYFRRDALDVEELNKDLECSSLFQEMRKSLVPTSNETKLKRPMLPLKPAHMGIALAAGAVGGNMGSHSAHCS</sequence>
<gene>
    <name evidence="2" type="ORF">DFP98_113216</name>
</gene>
<protein>
    <recommendedName>
        <fullName evidence="1">DUF6094 domain-containing protein</fullName>
    </recommendedName>
</protein>
<name>A0A3D9JQ84_9BACL</name>
<proteinExistence type="predicted"/>
<reference evidence="2 3" key="1">
    <citation type="submission" date="2018-07" db="EMBL/GenBank/DDBJ databases">
        <title>Genomic Encyclopedia of Type Strains, Phase III (KMG-III): the genomes of soil and plant-associated and newly described type strains.</title>
        <authorList>
            <person name="Whitman W."/>
        </authorList>
    </citation>
    <scope>NUCLEOTIDE SEQUENCE [LARGE SCALE GENOMIC DNA]</scope>
    <source>
        <strain evidence="2 3">CECT 7287</strain>
    </source>
</reference>
<comment type="caution">
    <text evidence="2">The sequence shown here is derived from an EMBL/GenBank/DDBJ whole genome shotgun (WGS) entry which is preliminary data.</text>
</comment>
<dbReference type="EMBL" id="QRDZ01000013">
    <property type="protein sequence ID" value="RED76155.1"/>
    <property type="molecule type" value="Genomic_DNA"/>
</dbReference>
<dbReference type="SUPFAM" id="SSF53335">
    <property type="entry name" value="S-adenosyl-L-methionine-dependent methyltransferases"/>
    <property type="match status" value="1"/>
</dbReference>
<dbReference type="Pfam" id="PF19587">
    <property type="entry name" value="DUF6094"/>
    <property type="match status" value="1"/>
</dbReference>
<feature type="domain" description="DUF6094" evidence="1">
    <location>
        <begin position="2"/>
        <end position="221"/>
    </location>
</feature>
<dbReference type="PRINTS" id="PR00507">
    <property type="entry name" value="N12N6MTFRASE"/>
</dbReference>
<dbReference type="InterPro" id="IPR029063">
    <property type="entry name" value="SAM-dependent_MTases_sf"/>
</dbReference>